<accession>A0A2M6P0F2</accession>
<dbReference type="Pfam" id="PF00438">
    <property type="entry name" value="S-AdoMet_synt_N"/>
    <property type="match status" value="1"/>
</dbReference>
<dbReference type="EMBL" id="PFBW01000165">
    <property type="protein sequence ID" value="PIR77205.1"/>
    <property type="molecule type" value="Genomic_DNA"/>
</dbReference>
<dbReference type="GO" id="GO:0006556">
    <property type="term" value="P:S-adenosylmethionine biosynthetic process"/>
    <property type="evidence" value="ECO:0007669"/>
    <property type="project" value="InterPro"/>
</dbReference>
<evidence type="ECO:0000313" key="4">
    <source>
        <dbReference type="Proteomes" id="UP000228528"/>
    </source>
</evidence>
<dbReference type="PANTHER" id="PTHR11964">
    <property type="entry name" value="S-ADENOSYLMETHIONINE SYNTHETASE"/>
    <property type="match status" value="1"/>
</dbReference>
<dbReference type="SUPFAM" id="SSF55973">
    <property type="entry name" value="S-adenosylmethionine synthetase"/>
    <property type="match status" value="1"/>
</dbReference>
<dbReference type="InterPro" id="IPR022636">
    <property type="entry name" value="S-AdoMet_synthetase_sfam"/>
</dbReference>
<dbReference type="GO" id="GO:0046872">
    <property type="term" value="F:metal ion binding"/>
    <property type="evidence" value="ECO:0007669"/>
    <property type="project" value="UniProtKB-KW"/>
</dbReference>
<dbReference type="GO" id="GO:0005524">
    <property type="term" value="F:ATP binding"/>
    <property type="evidence" value="ECO:0007669"/>
    <property type="project" value="InterPro"/>
</dbReference>
<dbReference type="AlphaFoldDB" id="A0A2M6P0F2"/>
<dbReference type="InterPro" id="IPR022628">
    <property type="entry name" value="S-AdoMet_synt_N"/>
</dbReference>
<organism evidence="3 4">
    <name type="scientific">Candidatus Magasanikbacteria bacterium CG10_big_fil_rev_8_21_14_0_10_38_6</name>
    <dbReference type="NCBI Taxonomy" id="1974647"/>
    <lineage>
        <taxon>Bacteria</taxon>
        <taxon>Candidatus Magasanikiibacteriota</taxon>
    </lineage>
</organism>
<keyword evidence="3" id="KW-0808">Transferase</keyword>
<dbReference type="GO" id="GO:0004478">
    <property type="term" value="F:methionine adenosyltransferase activity"/>
    <property type="evidence" value="ECO:0007669"/>
    <property type="project" value="InterPro"/>
</dbReference>
<dbReference type="Gene3D" id="3.30.300.10">
    <property type="match status" value="1"/>
</dbReference>
<dbReference type="Proteomes" id="UP000228528">
    <property type="component" value="Unassembled WGS sequence"/>
</dbReference>
<feature type="domain" description="S-adenosylmethionine synthetase N-terminal" evidence="2">
    <location>
        <begin position="4"/>
        <end position="75"/>
    </location>
</feature>
<sequence>MLKTVEIPLAGHPDKLCDRIVDAIVDEYVRRDPNSRVDIQALGGHGMLMIGGTVDSRADFDCAAIVKRVHEKAGYLD</sequence>
<evidence type="ECO:0000259" key="2">
    <source>
        <dbReference type="Pfam" id="PF00438"/>
    </source>
</evidence>
<reference evidence="4" key="1">
    <citation type="submission" date="2017-09" db="EMBL/GenBank/DDBJ databases">
        <title>Depth-based differentiation of microbial function through sediment-hosted aquifers and enrichment of novel symbionts in the deep terrestrial subsurface.</title>
        <authorList>
            <person name="Probst A.J."/>
            <person name="Ladd B."/>
            <person name="Jarett J.K."/>
            <person name="Geller-Mcgrath D.E."/>
            <person name="Sieber C.M.K."/>
            <person name="Emerson J.B."/>
            <person name="Anantharaman K."/>
            <person name="Thomas B.C."/>
            <person name="Malmstrom R."/>
            <person name="Stieglmeier M."/>
            <person name="Klingl A."/>
            <person name="Woyke T."/>
            <person name="Ryan C.M."/>
            <person name="Banfield J.F."/>
        </authorList>
    </citation>
    <scope>NUCLEOTIDE SEQUENCE [LARGE SCALE GENOMIC DNA]</scope>
</reference>
<name>A0A2M6P0F2_9BACT</name>
<gene>
    <name evidence="3" type="ORF">COU30_03745</name>
</gene>
<protein>
    <submittedName>
        <fullName evidence="3">Methionine adenosyltransferase</fullName>
    </submittedName>
</protein>
<keyword evidence="1" id="KW-0479">Metal-binding</keyword>
<evidence type="ECO:0000313" key="3">
    <source>
        <dbReference type="EMBL" id="PIR77205.1"/>
    </source>
</evidence>
<feature type="non-terminal residue" evidence="3">
    <location>
        <position position="77"/>
    </location>
</feature>
<comment type="caution">
    <text evidence="3">The sequence shown here is derived from an EMBL/GenBank/DDBJ whole genome shotgun (WGS) entry which is preliminary data.</text>
</comment>
<proteinExistence type="predicted"/>
<evidence type="ECO:0000256" key="1">
    <source>
        <dbReference type="ARBA" id="ARBA00022723"/>
    </source>
</evidence>
<dbReference type="InterPro" id="IPR002133">
    <property type="entry name" value="S-AdoMet_synthetase"/>
</dbReference>